<proteinExistence type="predicted"/>
<dbReference type="WBParaSite" id="TREG1_129250.4">
    <property type="protein sequence ID" value="TREG1_129250.4"/>
    <property type="gene ID" value="TREG1_129250"/>
</dbReference>
<evidence type="ECO:0000313" key="1">
    <source>
        <dbReference type="Proteomes" id="UP000050795"/>
    </source>
</evidence>
<dbReference type="InterPro" id="IPR052579">
    <property type="entry name" value="Zinc_finger_SWIM"/>
</dbReference>
<evidence type="ECO:0008006" key="3">
    <source>
        <dbReference type="Google" id="ProtNLM"/>
    </source>
</evidence>
<dbReference type="PANTHER" id="PTHR31569">
    <property type="entry name" value="SWIM-TYPE DOMAIN-CONTAINING PROTEIN"/>
    <property type="match status" value="1"/>
</dbReference>
<dbReference type="PANTHER" id="PTHR31569:SF4">
    <property type="entry name" value="SWIM-TYPE DOMAIN-CONTAINING PROTEIN"/>
    <property type="match status" value="1"/>
</dbReference>
<reference evidence="2" key="2">
    <citation type="submission" date="2023-11" db="UniProtKB">
        <authorList>
            <consortium name="WormBaseParasite"/>
        </authorList>
    </citation>
    <scope>IDENTIFICATION</scope>
</reference>
<name>A0AA85J6G3_TRIRE</name>
<evidence type="ECO:0000313" key="2">
    <source>
        <dbReference type="WBParaSite" id="TREG1_129250.4"/>
    </source>
</evidence>
<accession>A0AA85J6G3</accession>
<keyword evidence="1" id="KW-1185">Reference proteome</keyword>
<protein>
    <recommendedName>
        <fullName evidence="3">Protein FAR1-RELATED SEQUENCE</fullName>
    </recommendedName>
</protein>
<organism evidence="1 2">
    <name type="scientific">Trichobilharzia regenti</name>
    <name type="common">Nasal bird schistosome</name>
    <dbReference type="NCBI Taxonomy" id="157069"/>
    <lineage>
        <taxon>Eukaryota</taxon>
        <taxon>Metazoa</taxon>
        <taxon>Spiralia</taxon>
        <taxon>Lophotrochozoa</taxon>
        <taxon>Platyhelminthes</taxon>
        <taxon>Trematoda</taxon>
        <taxon>Digenea</taxon>
        <taxon>Strigeidida</taxon>
        <taxon>Schistosomatoidea</taxon>
        <taxon>Schistosomatidae</taxon>
        <taxon>Trichobilharzia</taxon>
    </lineage>
</organism>
<dbReference type="Proteomes" id="UP000050795">
    <property type="component" value="Unassembled WGS sequence"/>
</dbReference>
<dbReference type="AlphaFoldDB" id="A0AA85J6G3"/>
<sequence length="151" mass="17837">MFKEMVYTTSNGRFSELMNLLRLEYPAAMSYMNNNLWSCRDMWAACYMKDVVTLGNKTNNRVECCHKHLKTHLSKCFPLELSIHEIWKCSIESSRRKAIEGNRNLHYYIHFNVDEGLSSILRQLTSYAAYSLYKSIRRHPEMKSSITQKHT</sequence>
<reference evidence="1" key="1">
    <citation type="submission" date="2022-06" db="EMBL/GenBank/DDBJ databases">
        <authorList>
            <person name="Berger JAMES D."/>
            <person name="Berger JAMES D."/>
        </authorList>
    </citation>
    <scope>NUCLEOTIDE SEQUENCE [LARGE SCALE GENOMIC DNA]</scope>
</reference>